<dbReference type="STRING" id="796606.BMMGA3_05245"/>
<organism evidence="6 7">
    <name type="scientific">Bacillus methanolicus (strain MGA3 / ATCC 53907)</name>
    <dbReference type="NCBI Taxonomy" id="796606"/>
    <lineage>
        <taxon>Bacteria</taxon>
        <taxon>Bacillati</taxon>
        <taxon>Bacillota</taxon>
        <taxon>Bacilli</taxon>
        <taxon>Bacillales</taxon>
        <taxon>Bacillaceae</taxon>
        <taxon>Bacillus</taxon>
    </lineage>
</organism>
<dbReference type="Proteomes" id="UP000027602">
    <property type="component" value="Chromosome"/>
</dbReference>
<dbReference type="OrthoDB" id="107670at2"/>
<dbReference type="Gene3D" id="1.10.10.10">
    <property type="entry name" value="Winged helix-like DNA-binding domain superfamily/Winged helix DNA-binding domain"/>
    <property type="match status" value="1"/>
</dbReference>
<accession>I3DYT2</accession>
<keyword evidence="2" id="KW-0805">Transcription regulation</keyword>
<evidence type="ECO:0000313" key="7">
    <source>
        <dbReference type="Proteomes" id="UP000027602"/>
    </source>
</evidence>
<evidence type="ECO:0000259" key="5">
    <source>
        <dbReference type="PROSITE" id="PS50931"/>
    </source>
</evidence>
<sequence>MSSLSEFHLLSVLAQEMNMRKAAERLFVSQPALSQRLQNIEKEWGAQLFLRSQKGLTLTPAGEYVISFVKEVLAKEEKVRESIQALNTEVHGTLKIAVASIVGQNWLPQVLKKFVNRYPHAKISLITGWSSEILKSLYEDQVHIGIIRGTPDWKGIKIHLFKDSLYLVDTEITKPEQVLETDRPFIQFKSDSNYYQEIQDWWHRQFQTVPKRTIVVDQIETCKQMTFNGIGYAILPAITLNGAEKNIFKIPLFDEHNKQIKRDTWLLGYESAFQLKQVQAFVDLVKEHIKETNRE</sequence>
<dbReference type="eggNOG" id="COG0583">
    <property type="taxonomic scope" value="Bacteria"/>
</dbReference>
<dbReference type="Pfam" id="PF03466">
    <property type="entry name" value="LysR_substrate"/>
    <property type="match status" value="1"/>
</dbReference>
<keyword evidence="4" id="KW-0804">Transcription</keyword>
<dbReference type="EMBL" id="CP007739">
    <property type="protein sequence ID" value="AIE59479.1"/>
    <property type="molecule type" value="Genomic_DNA"/>
</dbReference>
<dbReference type="PROSITE" id="PS50931">
    <property type="entry name" value="HTH_LYSR"/>
    <property type="match status" value="1"/>
</dbReference>
<comment type="similarity">
    <text evidence="1">Belongs to the LysR transcriptional regulatory family.</text>
</comment>
<name>I3DYT2_BACMM</name>
<keyword evidence="7" id="KW-1185">Reference proteome</keyword>
<dbReference type="SUPFAM" id="SSF53850">
    <property type="entry name" value="Periplasmic binding protein-like II"/>
    <property type="match status" value="1"/>
</dbReference>
<evidence type="ECO:0000256" key="3">
    <source>
        <dbReference type="ARBA" id="ARBA00023125"/>
    </source>
</evidence>
<dbReference type="CDD" id="cd05466">
    <property type="entry name" value="PBP2_LTTR_substrate"/>
    <property type="match status" value="1"/>
</dbReference>
<dbReference type="InterPro" id="IPR005119">
    <property type="entry name" value="LysR_subst-bd"/>
</dbReference>
<dbReference type="KEGG" id="bmet:BMMGA3_05245"/>
<gene>
    <name evidence="6" type="primary">ykuM</name>
    <name evidence="6" type="ORF">BMMGA3_05245</name>
</gene>
<dbReference type="RefSeq" id="WP_003348746.1">
    <property type="nucleotide sequence ID" value="NZ_ADWW01000004.1"/>
</dbReference>
<dbReference type="InterPro" id="IPR036388">
    <property type="entry name" value="WH-like_DNA-bd_sf"/>
</dbReference>
<evidence type="ECO:0000256" key="1">
    <source>
        <dbReference type="ARBA" id="ARBA00009437"/>
    </source>
</evidence>
<evidence type="ECO:0000313" key="6">
    <source>
        <dbReference type="EMBL" id="AIE59479.1"/>
    </source>
</evidence>
<dbReference type="SUPFAM" id="SSF46785">
    <property type="entry name" value="Winged helix' DNA-binding domain"/>
    <property type="match status" value="1"/>
</dbReference>
<proteinExistence type="inferred from homology"/>
<protein>
    <submittedName>
        <fullName evidence="6">Putative HTH-type transcriptional regulator YkuM</fullName>
    </submittedName>
</protein>
<dbReference type="GO" id="GO:0000976">
    <property type="term" value="F:transcription cis-regulatory region binding"/>
    <property type="evidence" value="ECO:0007669"/>
    <property type="project" value="TreeGrafter"/>
</dbReference>
<dbReference type="InterPro" id="IPR036390">
    <property type="entry name" value="WH_DNA-bd_sf"/>
</dbReference>
<dbReference type="AlphaFoldDB" id="I3DYT2"/>
<dbReference type="PRINTS" id="PR00039">
    <property type="entry name" value="HTHLYSR"/>
</dbReference>
<reference evidence="6 7" key="1">
    <citation type="journal article" date="2015" name="BMC Genomics">
        <title>Transcriptome analysis of thermophilic methylotrophic Bacillus methanolicus MGA3 using RNA-sequencing provides detailed insights into its previously uncharted transcriptional landscape.</title>
        <authorList>
            <person name="Irla M."/>
            <person name="Neshat A."/>
            <person name="Brautaset T."/>
            <person name="Ruckert C."/>
            <person name="Kalinowski J."/>
            <person name="Wendisch V.F."/>
        </authorList>
    </citation>
    <scope>NUCLEOTIDE SEQUENCE [LARGE SCALE GENOMIC DNA]</scope>
    <source>
        <strain evidence="7">MGA3 / ATCC 53907</strain>
    </source>
</reference>
<dbReference type="InterPro" id="IPR000847">
    <property type="entry name" value="LysR_HTH_N"/>
</dbReference>
<evidence type="ECO:0000256" key="2">
    <source>
        <dbReference type="ARBA" id="ARBA00023015"/>
    </source>
</evidence>
<dbReference type="PANTHER" id="PTHR30126:SF78">
    <property type="entry name" value="HTH LYSR-TYPE DOMAIN-CONTAINING PROTEIN"/>
    <property type="match status" value="1"/>
</dbReference>
<dbReference type="HOGENOM" id="CLU_039613_6_2_9"/>
<feature type="domain" description="HTH lysR-type" evidence="5">
    <location>
        <begin position="1"/>
        <end position="59"/>
    </location>
</feature>
<dbReference type="Pfam" id="PF00126">
    <property type="entry name" value="HTH_1"/>
    <property type="match status" value="1"/>
</dbReference>
<evidence type="ECO:0000256" key="4">
    <source>
        <dbReference type="ARBA" id="ARBA00023163"/>
    </source>
</evidence>
<dbReference type="PANTHER" id="PTHR30126">
    <property type="entry name" value="HTH-TYPE TRANSCRIPTIONAL REGULATOR"/>
    <property type="match status" value="1"/>
</dbReference>
<dbReference type="GO" id="GO:0003700">
    <property type="term" value="F:DNA-binding transcription factor activity"/>
    <property type="evidence" value="ECO:0007669"/>
    <property type="project" value="InterPro"/>
</dbReference>
<keyword evidence="3" id="KW-0238">DNA-binding</keyword>
<dbReference type="Gene3D" id="3.40.190.290">
    <property type="match status" value="1"/>
</dbReference>